<keyword evidence="2 3" id="KW-0143">Chaperone</keyword>
<dbReference type="Gene3D" id="1.10.4190.10">
    <property type="entry name" value="Urease accessory protein UreF"/>
    <property type="match status" value="1"/>
</dbReference>
<gene>
    <name evidence="3" type="primary">ureF</name>
    <name evidence="4" type="ORF">ABW99_16090</name>
</gene>
<dbReference type="GO" id="GO:0005737">
    <property type="term" value="C:cytoplasm"/>
    <property type="evidence" value="ECO:0007669"/>
    <property type="project" value="UniProtKB-SubCell"/>
</dbReference>
<dbReference type="AlphaFoldDB" id="A0A0G3EUA6"/>
<proteinExistence type="inferred from homology"/>
<dbReference type="STRING" id="445709.ABW99_16090"/>
<dbReference type="RefSeq" id="WP_047216727.1">
    <property type="nucleotide sequence ID" value="NZ_CP011568.3"/>
</dbReference>
<evidence type="ECO:0000256" key="1">
    <source>
        <dbReference type="ARBA" id="ARBA00022988"/>
    </source>
</evidence>
<sequence length="226" mass="24015">MDLHELSALLHLASPALPIGAFSYSQGLEAAVESGLITDAATAGRWIGSQLQCVFARCEAPLLALQWRRWRGDDFAAVAQGNAWLLASRESAELRAETEQMGWSLAQLALALGWGGAAQQAVLAALKPVALPTVFAYAAIAHDIGLPACLNAYAFSWLENQVAAALKAVPLGQLAAQKLIVALRAELPAVVARAIDTPPEAVSTFAPHLAILSARHENQYSRLFRS</sequence>
<comment type="similarity">
    <text evidence="3">Belongs to the UreF family.</text>
</comment>
<comment type="function">
    <text evidence="3">Required for maturation of urease via the functional incorporation of the urease nickel metallocenter.</text>
</comment>
<dbReference type="PANTHER" id="PTHR33620:SF1">
    <property type="entry name" value="UREASE ACCESSORY PROTEIN F"/>
    <property type="match status" value="1"/>
</dbReference>
<name>A0A0G3EUA6_9BURK</name>
<dbReference type="GO" id="GO:0016151">
    <property type="term" value="F:nickel cation binding"/>
    <property type="evidence" value="ECO:0007669"/>
    <property type="project" value="UniProtKB-UniRule"/>
</dbReference>
<evidence type="ECO:0000313" key="4">
    <source>
        <dbReference type="EMBL" id="AKJ70643.1"/>
    </source>
</evidence>
<dbReference type="PATRIC" id="fig|445709.3.peg.3404"/>
<dbReference type="Proteomes" id="UP000036700">
    <property type="component" value="Chromosome"/>
</dbReference>
<comment type="subunit">
    <text evidence="3">UreD, UreF and UreG form a complex that acts as a GTP-hydrolysis-dependent molecular chaperone, activating the urease apoprotein by helping to assemble the nickel containing metallocenter of UreC. The UreE protein probably delivers the nickel.</text>
</comment>
<dbReference type="Pfam" id="PF01730">
    <property type="entry name" value="UreF"/>
    <property type="match status" value="1"/>
</dbReference>
<dbReference type="EMBL" id="CP011568">
    <property type="protein sequence ID" value="AKJ70643.1"/>
    <property type="molecule type" value="Genomic_DNA"/>
</dbReference>
<organism evidence="4 5">
    <name type="scientific">Pandoraea thiooxydans</name>
    <dbReference type="NCBI Taxonomy" id="445709"/>
    <lineage>
        <taxon>Bacteria</taxon>
        <taxon>Pseudomonadati</taxon>
        <taxon>Pseudomonadota</taxon>
        <taxon>Betaproteobacteria</taxon>
        <taxon>Burkholderiales</taxon>
        <taxon>Burkholderiaceae</taxon>
        <taxon>Pandoraea</taxon>
    </lineage>
</organism>
<keyword evidence="1 3" id="KW-0996">Nickel insertion</keyword>
<dbReference type="InterPro" id="IPR002639">
    <property type="entry name" value="UreF"/>
</dbReference>
<evidence type="ECO:0000313" key="5">
    <source>
        <dbReference type="Proteomes" id="UP000036700"/>
    </source>
</evidence>
<protein>
    <recommendedName>
        <fullName evidence="3">Urease accessory protein UreF</fullName>
    </recommendedName>
</protein>
<dbReference type="OrthoDB" id="9798772at2"/>
<dbReference type="KEGG" id="ptx:ABW99_16090"/>
<evidence type="ECO:0000256" key="3">
    <source>
        <dbReference type="HAMAP-Rule" id="MF_01385"/>
    </source>
</evidence>
<keyword evidence="3" id="KW-0963">Cytoplasm</keyword>
<accession>A0A0G3EUA6</accession>
<evidence type="ECO:0000256" key="2">
    <source>
        <dbReference type="ARBA" id="ARBA00023186"/>
    </source>
</evidence>
<reference evidence="5" key="1">
    <citation type="submission" date="2015-06" db="EMBL/GenBank/DDBJ databases">
        <authorList>
            <person name="Lim Y.L."/>
            <person name="Ee R."/>
            <person name="Yong D."/>
            <person name="How K.Y."/>
            <person name="Yin W.F."/>
            <person name="Chan K.G."/>
        </authorList>
    </citation>
    <scope>NUCLEOTIDE SEQUENCE [LARGE SCALE GENOMIC DNA]</scope>
    <source>
        <strain evidence="5">DSM 25325</strain>
    </source>
</reference>
<dbReference type="PIRSF" id="PIRSF009467">
    <property type="entry name" value="Ureas_acces_UreF"/>
    <property type="match status" value="1"/>
</dbReference>
<comment type="subcellular location">
    <subcellularLocation>
        <location evidence="3">Cytoplasm</location>
    </subcellularLocation>
</comment>
<dbReference type="PANTHER" id="PTHR33620">
    <property type="entry name" value="UREASE ACCESSORY PROTEIN F"/>
    <property type="match status" value="1"/>
</dbReference>
<dbReference type="InterPro" id="IPR038277">
    <property type="entry name" value="UreF_sf"/>
</dbReference>
<keyword evidence="5" id="KW-1185">Reference proteome</keyword>
<dbReference type="HAMAP" id="MF_01385">
    <property type="entry name" value="UreF"/>
    <property type="match status" value="1"/>
</dbReference>